<accession>A0A9W6NS50</accession>
<dbReference type="Proteomes" id="UP001143480">
    <property type="component" value="Unassembled WGS sequence"/>
</dbReference>
<dbReference type="SUPFAM" id="SSF49785">
    <property type="entry name" value="Galactose-binding domain-like"/>
    <property type="match status" value="1"/>
</dbReference>
<dbReference type="EMBL" id="BSFP01000119">
    <property type="protein sequence ID" value="GLL07975.1"/>
    <property type="molecule type" value="Genomic_DNA"/>
</dbReference>
<proteinExistence type="predicted"/>
<dbReference type="Gene3D" id="2.60.120.260">
    <property type="entry name" value="Galactose-binding domain-like"/>
    <property type="match status" value="1"/>
</dbReference>
<reference evidence="2" key="1">
    <citation type="journal article" date="2014" name="Int. J. Syst. Evol. Microbiol.">
        <title>Complete genome sequence of Corynebacterium casei LMG S-19264T (=DSM 44701T), isolated from a smear-ripened cheese.</title>
        <authorList>
            <consortium name="US DOE Joint Genome Institute (JGI-PGF)"/>
            <person name="Walter F."/>
            <person name="Albersmeier A."/>
            <person name="Kalinowski J."/>
            <person name="Ruckert C."/>
        </authorList>
    </citation>
    <scope>NUCLEOTIDE SEQUENCE</scope>
    <source>
        <strain evidence="2">VKM Ac-1321</strain>
    </source>
</reference>
<protein>
    <recommendedName>
        <fullName evidence="4">CBM6 domain-containing protein</fullName>
    </recommendedName>
</protein>
<gene>
    <name evidence="2" type="ORF">GCM10017581_097350</name>
</gene>
<feature type="compositionally biased region" description="Low complexity" evidence="1">
    <location>
        <begin position="50"/>
        <end position="63"/>
    </location>
</feature>
<feature type="region of interest" description="Disordered" evidence="1">
    <location>
        <begin position="26"/>
        <end position="89"/>
    </location>
</feature>
<evidence type="ECO:0008006" key="4">
    <source>
        <dbReference type="Google" id="ProtNLM"/>
    </source>
</evidence>
<dbReference type="RefSeq" id="WP_261964559.1">
    <property type="nucleotide sequence ID" value="NZ_BAAAXA010000001.1"/>
</dbReference>
<keyword evidence="3" id="KW-1185">Reference proteome</keyword>
<feature type="compositionally biased region" description="Low complexity" evidence="1">
    <location>
        <begin position="70"/>
        <end position="85"/>
    </location>
</feature>
<evidence type="ECO:0000256" key="1">
    <source>
        <dbReference type="SAM" id="MobiDB-lite"/>
    </source>
</evidence>
<evidence type="ECO:0000313" key="2">
    <source>
        <dbReference type="EMBL" id="GLL07975.1"/>
    </source>
</evidence>
<name>A0A9W6NS50_9ACTN</name>
<comment type="caution">
    <text evidence="2">The sequence shown here is derived from an EMBL/GenBank/DDBJ whole genome shotgun (WGS) entry which is preliminary data.</text>
</comment>
<dbReference type="AlphaFoldDB" id="A0A9W6NS50"/>
<dbReference type="InterPro" id="IPR008979">
    <property type="entry name" value="Galactose-bd-like_sf"/>
</dbReference>
<organism evidence="2 3">
    <name type="scientific">Dactylosporangium matsuzakiense</name>
    <dbReference type="NCBI Taxonomy" id="53360"/>
    <lineage>
        <taxon>Bacteria</taxon>
        <taxon>Bacillati</taxon>
        <taxon>Actinomycetota</taxon>
        <taxon>Actinomycetes</taxon>
        <taxon>Micromonosporales</taxon>
        <taxon>Micromonosporaceae</taxon>
        <taxon>Dactylosporangium</taxon>
    </lineage>
</organism>
<reference evidence="2" key="2">
    <citation type="submission" date="2023-01" db="EMBL/GenBank/DDBJ databases">
        <authorList>
            <person name="Sun Q."/>
            <person name="Evtushenko L."/>
        </authorList>
    </citation>
    <scope>NUCLEOTIDE SEQUENCE</scope>
    <source>
        <strain evidence="2">VKM Ac-1321</strain>
    </source>
</reference>
<evidence type="ECO:0000313" key="3">
    <source>
        <dbReference type="Proteomes" id="UP001143480"/>
    </source>
</evidence>
<sequence>MRQWIGVTAVAAGIAAAAIVVPPLLLPDRDESDDSPASVTEKSARPDQPPGSALQPGAGPSAPGSGGASSGPASTAPASPSAPGGFTPIAVQAEDPANRITGGASAVACASCRGGRRVRYMCADCTLTVKVTLPSAGTRTVTVYYEADGNRSIKVRVGGGTARTFPVTGPDWTVPQSLRFTADLPAGEVQLTLFNDDAPAPDLDEIVIA</sequence>